<organism evidence="2 3">
    <name type="scientific">Bacillus mesophilus</name>
    <dbReference type="NCBI Taxonomy" id="1808955"/>
    <lineage>
        <taxon>Bacteria</taxon>
        <taxon>Bacillati</taxon>
        <taxon>Bacillota</taxon>
        <taxon>Bacilli</taxon>
        <taxon>Bacillales</taxon>
        <taxon>Bacillaceae</taxon>
        <taxon>Bacillus</taxon>
    </lineage>
</organism>
<comment type="caution">
    <text evidence="2">The sequence shown here is derived from an EMBL/GenBank/DDBJ whole genome shotgun (WGS) entry which is preliminary data.</text>
</comment>
<dbReference type="InterPro" id="IPR058780">
    <property type="entry name" value="YhfM-like_dom"/>
</dbReference>
<dbReference type="Pfam" id="PF26353">
    <property type="entry name" value="YhfM"/>
    <property type="match status" value="1"/>
</dbReference>
<reference evidence="2 3" key="1">
    <citation type="submission" date="2020-02" db="EMBL/GenBank/DDBJ databases">
        <title>Bacillus aquiflavi sp. nov., isolated from yellow water of strong flavor Chinese baijiu in Yibin region of China.</title>
        <authorList>
            <person name="Xie J."/>
        </authorList>
    </citation>
    <scope>NUCLEOTIDE SEQUENCE [LARGE SCALE GENOMIC DNA]</scope>
    <source>
        <strain evidence="2 3">SA4</strain>
    </source>
</reference>
<feature type="domain" description="YhfM-like" evidence="1">
    <location>
        <begin position="20"/>
        <end position="114"/>
    </location>
</feature>
<dbReference type="RefSeq" id="WP_163178813.1">
    <property type="nucleotide sequence ID" value="NZ_JAAIWM010000002.1"/>
</dbReference>
<accession>A0A6M0Q538</accession>
<dbReference type="Proteomes" id="UP000481043">
    <property type="component" value="Unassembled WGS sequence"/>
</dbReference>
<keyword evidence="3" id="KW-1185">Reference proteome</keyword>
<evidence type="ECO:0000313" key="2">
    <source>
        <dbReference type="EMBL" id="NEY71353.1"/>
    </source>
</evidence>
<sequence>MSKVLFLISISLLGCQQTSKSLEQVTIATIVNSSGTLVVEDKETIELIEDAVNSAEKQPGIVNMADPEFKIEIGESTYYLWIDEKFGTIMNTEDTHTIYSLSVSSVSKINELISYHYINIGEIAWNFLKEKGWSESAHEELKSATVTKVLVTKEYELLEQNYEGKEVFSVSFEDKENSVVSTSIILVDVATNKVIGYLPGE</sequence>
<dbReference type="PROSITE" id="PS51257">
    <property type="entry name" value="PROKAR_LIPOPROTEIN"/>
    <property type="match status" value="1"/>
</dbReference>
<evidence type="ECO:0000259" key="1">
    <source>
        <dbReference type="Pfam" id="PF26353"/>
    </source>
</evidence>
<dbReference type="EMBL" id="JAAIWM010000002">
    <property type="protein sequence ID" value="NEY71353.1"/>
    <property type="molecule type" value="Genomic_DNA"/>
</dbReference>
<dbReference type="AlphaFoldDB" id="A0A6M0Q538"/>
<evidence type="ECO:0000313" key="3">
    <source>
        <dbReference type="Proteomes" id="UP000481043"/>
    </source>
</evidence>
<proteinExistence type="predicted"/>
<name>A0A6M0Q538_9BACI</name>
<gene>
    <name evidence="2" type="ORF">G4D63_06305</name>
</gene>
<protein>
    <recommendedName>
        <fullName evidence="1">YhfM-like domain-containing protein</fullName>
    </recommendedName>
</protein>